<evidence type="ECO:0000313" key="2">
    <source>
        <dbReference type="EMBL" id="KAK0434845.1"/>
    </source>
</evidence>
<keyword evidence="3" id="KW-1185">Reference proteome</keyword>
<protein>
    <submittedName>
        <fullName evidence="2">Uncharacterized protein</fullName>
    </submittedName>
</protein>
<proteinExistence type="predicted"/>
<dbReference type="EMBL" id="JAUEPT010000068">
    <property type="protein sequence ID" value="KAK0434845.1"/>
    <property type="molecule type" value="Genomic_DNA"/>
</dbReference>
<feature type="compositionally biased region" description="Basic and acidic residues" evidence="1">
    <location>
        <begin position="295"/>
        <end position="304"/>
    </location>
</feature>
<evidence type="ECO:0000256" key="1">
    <source>
        <dbReference type="SAM" id="MobiDB-lite"/>
    </source>
</evidence>
<accession>A0AA39J2C5</accession>
<reference evidence="2" key="1">
    <citation type="submission" date="2023-06" db="EMBL/GenBank/DDBJ databases">
        <authorList>
            <consortium name="Lawrence Berkeley National Laboratory"/>
            <person name="Ahrendt S."/>
            <person name="Sahu N."/>
            <person name="Indic B."/>
            <person name="Wong-Bajracharya J."/>
            <person name="Merenyi Z."/>
            <person name="Ke H.-M."/>
            <person name="Monk M."/>
            <person name="Kocsube S."/>
            <person name="Drula E."/>
            <person name="Lipzen A."/>
            <person name="Balint B."/>
            <person name="Henrissat B."/>
            <person name="Andreopoulos B."/>
            <person name="Martin F.M."/>
            <person name="Harder C.B."/>
            <person name="Rigling D."/>
            <person name="Ford K.L."/>
            <person name="Foster G.D."/>
            <person name="Pangilinan J."/>
            <person name="Papanicolaou A."/>
            <person name="Barry K."/>
            <person name="LaButti K."/>
            <person name="Viragh M."/>
            <person name="Koriabine M."/>
            <person name="Yan M."/>
            <person name="Riley R."/>
            <person name="Champramary S."/>
            <person name="Plett K.L."/>
            <person name="Tsai I.J."/>
            <person name="Slot J."/>
            <person name="Sipos G."/>
            <person name="Plett J."/>
            <person name="Nagy L.G."/>
            <person name="Grigoriev I.V."/>
        </authorList>
    </citation>
    <scope>NUCLEOTIDE SEQUENCE</scope>
    <source>
        <strain evidence="2">FPL87.14</strain>
    </source>
</reference>
<sequence>MPEIHELYFFYHILCDFVQDCNAKSRSLQVIALWFDCKALEIRNKLVTDEKAVKGHVIPLTYDFAHLTRGSKSMKTVLYLPQDVVPALAQSSSPRAFREAGMVLRDTILDPRFIILDLDSTILEVQVLQHCSPQIYSIQDWRDRICKVNRWERKFKITLALEFKHHVLVVYWCAMEEYRVKHWSYIPHMLRPSLPSFDIEEYLSGFHESTIYSQPYRKQTMVQKQEANRLLSKYHSHNSSEDLEAAELQDLHNNRKVQTEGSVDQSQPTRKCKRQSLRSPSPLDIDEGISFDVDESGRDPSQEKYNLEGMSIIKLLRESGPFPTRGIGVYTSAEILHKSAIPPMTPAREVFRSPSRTARLCEAIYAFLLYMCQDINGIVRKSRQYSCFTLYADVEEQIGYSNHLDIHGQERCFVSAREKKLLHEYEACHSGDIHTPFSIARQHIDPFEPTVILEALVTPGHLGHLIFGQRKWMELCPDARNWPAPNDPLTRFYLHLANDDSGYLDHNHHLDLKIYNTLQVPTRSWVDTRLYKLGSNALWTLMHIQNLTPMCRLKKMVKYIKQHTAKWTVGPMDFCVVGLVFTDVGRTKLAICRGDPALSATEKFVLERLHDTRHRYPIGTRKARIEKKHKDRWKELCKQDKLAREEQLQHRVKERRLSGKSVLRGRLSADAKMVVDQSAMLISPSTIDMY</sequence>
<dbReference type="AlphaFoldDB" id="A0AA39J2C5"/>
<organism evidence="2 3">
    <name type="scientific">Armillaria borealis</name>
    <dbReference type="NCBI Taxonomy" id="47425"/>
    <lineage>
        <taxon>Eukaryota</taxon>
        <taxon>Fungi</taxon>
        <taxon>Dikarya</taxon>
        <taxon>Basidiomycota</taxon>
        <taxon>Agaricomycotina</taxon>
        <taxon>Agaricomycetes</taxon>
        <taxon>Agaricomycetidae</taxon>
        <taxon>Agaricales</taxon>
        <taxon>Marasmiineae</taxon>
        <taxon>Physalacriaceae</taxon>
        <taxon>Armillaria</taxon>
    </lineage>
</organism>
<feature type="compositionally biased region" description="Acidic residues" evidence="1">
    <location>
        <begin position="284"/>
        <end position="294"/>
    </location>
</feature>
<gene>
    <name evidence="2" type="ORF">EV421DRAFT_1909146</name>
</gene>
<dbReference type="Proteomes" id="UP001175226">
    <property type="component" value="Unassembled WGS sequence"/>
</dbReference>
<name>A0AA39J2C5_9AGAR</name>
<comment type="caution">
    <text evidence="2">The sequence shown here is derived from an EMBL/GenBank/DDBJ whole genome shotgun (WGS) entry which is preliminary data.</text>
</comment>
<feature type="region of interest" description="Disordered" evidence="1">
    <location>
        <begin position="257"/>
        <end position="304"/>
    </location>
</feature>
<evidence type="ECO:0000313" key="3">
    <source>
        <dbReference type="Proteomes" id="UP001175226"/>
    </source>
</evidence>
<feature type="compositionally biased region" description="Polar residues" evidence="1">
    <location>
        <begin position="259"/>
        <end position="269"/>
    </location>
</feature>